<name>A0ABQ9IRG2_9CUCU</name>
<comment type="caution">
    <text evidence="1">The sequence shown here is derived from an EMBL/GenBank/DDBJ whole genome shotgun (WGS) entry which is preliminary data.</text>
</comment>
<reference evidence="1" key="1">
    <citation type="journal article" date="2023" name="Insect Mol. Biol.">
        <title>Genome sequencing provides insights into the evolution of gene families encoding plant cell wall-degrading enzymes in longhorned beetles.</title>
        <authorList>
            <person name="Shin N.R."/>
            <person name="Okamura Y."/>
            <person name="Kirsch R."/>
            <person name="Pauchet Y."/>
        </authorList>
    </citation>
    <scope>NUCLEOTIDE SEQUENCE</scope>
    <source>
        <strain evidence="1">MMC_N1</strain>
    </source>
</reference>
<accession>A0ABQ9IRG2</accession>
<proteinExistence type="predicted"/>
<gene>
    <name evidence="1" type="ORF">NQ317_009296</name>
</gene>
<sequence length="46" mass="5411">MDREKKHRRVLRGLFTKKANELSTLLSPERERGCRCRSTSVCKCCK</sequence>
<feature type="non-terminal residue" evidence="1">
    <location>
        <position position="46"/>
    </location>
</feature>
<protein>
    <submittedName>
        <fullName evidence="1">Uncharacterized protein</fullName>
    </submittedName>
</protein>
<dbReference type="Proteomes" id="UP001162164">
    <property type="component" value="Unassembled WGS sequence"/>
</dbReference>
<evidence type="ECO:0000313" key="2">
    <source>
        <dbReference type="Proteomes" id="UP001162164"/>
    </source>
</evidence>
<organism evidence="1 2">
    <name type="scientific">Molorchus minor</name>
    <dbReference type="NCBI Taxonomy" id="1323400"/>
    <lineage>
        <taxon>Eukaryota</taxon>
        <taxon>Metazoa</taxon>
        <taxon>Ecdysozoa</taxon>
        <taxon>Arthropoda</taxon>
        <taxon>Hexapoda</taxon>
        <taxon>Insecta</taxon>
        <taxon>Pterygota</taxon>
        <taxon>Neoptera</taxon>
        <taxon>Endopterygota</taxon>
        <taxon>Coleoptera</taxon>
        <taxon>Polyphaga</taxon>
        <taxon>Cucujiformia</taxon>
        <taxon>Chrysomeloidea</taxon>
        <taxon>Cerambycidae</taxon>
        <taxon>Lamiinae</taxon>
        <taxon>Monochamini</taxon>
        <taxon>Molorchus</taxon>
    </lineage>
</organism>
<dbReference type="EMBL" id="JAPWTJ010003248">
    <property type="protein sequence ID" value="KAJ8959915.1"/>
    <property type="molecule type" value="Genomic_DNA"/>
</dbReference>
<keyword evidence="2" id="KW-1185">Reference proteome</keyword>
<evidence type="ECO:0000313" key="1">
    <source>
        <dbReference type="EMBL" id="KAJ8959915.1"/>
    </source>
</evidence>